<evidence type="ECO:0000313" key="1">
    <source>
        <dbReference type="EMBL" id="JAH17960.1"/>
    </source>
</evidence>
<dbReference type="EMBL" id="GBXM01090617">
    <property type="protein sequence ID" value="JAH17960.1"/>
    <property type="molecule type" value="Transcribed_RNA"/>
</dbReference>
<sequence>MIHNPQPQSLSFPHQYAIYIDTQDKDLEILSRNSLTKTLSGKKNISGSLLWCGIGADGRTV</sequence>
<name>A0A0E9QNT8_ANGAN</name>
<organism evidence="1">
    <name type="scientific">Anguilla anguilla</name>
    <name type="common">European freshwater eel</name>
    <name type="synonym">Muraena anguilla</name>
    <dbReference type="NCBI Taxonomy" id="7936"/>
    <lineage>
        <taxon>Eukaryota</taxon>
        <taxon>Metazoa</taxon>
        <taxon>Chordata</taxon>
        <taxon>Craniata</taxon>
        <taxon>Vertebrata</taxon>
        <taxon>Euteleostomi</taxon>
        <taxon>Actinopterygii</taxon>
        <taxon>Neopterygii</taxon>
        <taxon>Teleostei</taxon>
        <taxon>Anguilliformes</taxon>
        <taxon>Anguillidae</taxon>
        <taxon>Anguilla</taxon>
    </lineage>
</organism>
<reference evidence="1" key="1">
    <citation type="submission" date="2014-11" db="EMBL/GenBank/DDBJ databases">
        <authorList>
            <person name="Amaro Gonzalez C."/>
        </authorList>
    </citation>
    <scope>NUCLEOTIDE SEQUENCE</scope>
</reference>
<reference evidence="1" key="2">
    <citation type="journal article" date="2015" name="Fish Shellfish Immunol.">
        <title>Early steps in the European eel (Anguilla anguilla)-Vibrio vulnificus interaction in the gills: Role of the RtxA13 toxin.</title>
        <authorList>
            <person name="Callol A."/>
            <person name="Pajuelo D."/>
            <person name="Ebbesson L."/>
            <person name="Teles M."/>
            <person name="MacKenzie S."/>
            <person name="Amaro C."/>
        </authorList>
    </citation>
    <scope>NUCLEOTIDE SEQUENCE</scope>
</reference>
<protein>
    <submittedName>
        <fullName evidence="1">Uncharacterized protein</fullName>
    </submittedName>
</protein>
<proteinExistence type="predicted"/>
<accession>A0A0E9QNT8</accession>
<dbReference type="AlphaFoldDB" id="A0A0E9QNT8"/>